<dbReference type="Proteomes" id="UP000032142">
    <property type="component" value="Unassembled WGS sequence"/>
</dbReference>
<accession>A0A0B0NAS5</accession>
<protein>
    <submittedName>
        <fullName evidence="1">Uncharacterized protein</fullName>
    </submittedName>
</protein>
<reference evidence="2" key="1">
    <citation type="submission" date="2014-09" db="EMBL/GenBank/DDBJ databases">
        <authorList>
            <person name="Mudge J."/>
            <person name="Ramaraj T."/>
            <person name="Lindquist I.E."/>
            <person name="Bharti A.K."/>
            <person name="Sundararajan A."/>
            <person name="Cameron C.T."/>
            <person name="Woodward J.E."/>
            <person name="May G.D."/>
            <person name="Brubaker C."/>
            <person name="Broadhvest J."/>
            <person name="Wilkins T.A."/>
        </authorList>
    </citation>
    <scope>NUCLEOTIDE SEQUENCE</scope>
    <source>
        <strain evidence="2">cv. AKA8401</strain>
    </source>
</reference>
<sequence length="36" mass="4001">MRYEIVVALATYMALSVQDSQVSDIIIPSGSRVCQR</sequence>
<comment type="caution">
    <text evidence="1">The sequence shown here is derived from an EMBL/GenBank/DDBJ whole genome shotgun (WGS) entry which is preliminary data.</text>
</comment>
<dbReference type="AlphaFoldDB" id="A0A0B0NAS5"/>
<name>A0A0B0NAS5_GOSAR</name>
<evidence type="ECO:0000313" key="1">
    <source>
        <dbReference type="EMBL" id="KHG08929.1"/>
    </source>
</evidence>
<organism evidence="1 2">
    <name type="scientific">Gossypium arboreum</name>
    <name type="common">Tree cotton</name>
    <name type="synonym">Gossypium nanking</name>
    <dbReference type="NCBI Taxonomy" id="29729"/>
    <lineage>
        <taxon>Eukaryota</taxon>
        <taxon>Viridiplantae</taxon>
        <taxon>Streptophyta</taxon>
        <taxon>Embryophyta</taxon>
        <taxon>Tracheophyta</taxon>
        <taxon>Spermatophyta</taxon>
        <taxon>Magnoliopsida</taxon>
        <taxon>eudicotyledons</taxon>
        <taxon>Gunneridae</taxon>
        <taxon>Pentapetalae</taxon>
        <taxon>rosids</taxon>
        <taxon>malvids</taxon>
        <taxon>Malvales</taxon>
        <taxon>Malvaceae</taxon>
        <taxon>Malvoideae</taxon>
        <taxon>Gossypium</taxon>
    </lineage>
</organism>
<keyword evidence="2" id="KW-1185">Reference proteome</keyword>
<proteinExistence type="predicted"/>
<evidence type="ECO:0000313" key="2">
    <source>
        <dbReference type="Proteomes" id="UP000032142"/>
    </source>
</evidence>
<dbReference type="EMBL" id="JRRC01516215">
    <property type="protein sequence ID" value="KHG08929.1"/>
    <property type="molecule type" value="Genomic_DNA"/>
</dbReference>
<gene>
    <name evidence="1" type="ORF">F383_36118</name>
</gene>